<evidence type="ECO:0000256" key="2">
    <source>
        <dbReference type="ARBA" id="ARBA00007639"/>
    </source>
</evidence>
<dbReference type="Proteomes" id="UP001305815">
    <property type="component" value="Chromosome"/>
</dbReference>
<keyword evidence="7" id="KW-1185">Reference proteome</keyword>
<feature type="chain" id="PRO_5046765162" description="Periplasmic binding protein domain-containing protein" evidence="4">
    <location>
        <begin position="26"/>
        <end position="399"/>
    </location>
</feature>
<keyword evidence="3 4" id="KW-0732">Signal</keyword>
<dbReference type="InterPro" id="IPR028082">
    <property type="entry name" value="Peripla_BP_I"/>
</dbReference>
<proteinExistence type="inferred from homology"/>
<dbReference type="PANTHER" id="PTHR46847:SF1">
    <property type="entry name" value="D-ALLOSE-BINDING PERIPLASMIC PROTEIN-RELATED"/>
    <property type="match status" value="1"/>
</dbReference>
<name>A0ABM8I666_9FIRM</name>
<sequence>MCKKWKLSAIVLSTALLFCSCAVQSNDGEERETTVNKTEEKVDKEKIRLDALNPTAYGNVEGLNLEPGTYFSLLGKAASGDYWDNVQEGAQQAVDDINEALGYKGDDKVRMVYSGPSENGNVDEQVNILDEELARYPAAVAISIIDSQSCDVQFDLAAENGIPVVTFDSGSNYQNIMARISTNNTAAAEEAAVHMAEALENKGEVMVFVHDSRSITAKEREEAFVNKIKNDYPEMEVKNIYYLEDLDSLKQTMADEINGGTYAKAGEEARVNEDPETQVQAADITDDELMDYIFAKNPDVKGIYGTSGNAVMTAAEQSARLEKDVKIVGFDATEEEVQALQDGSIYGLVAQNPYGMGYAAIVASARSILDMGNEAEIDSGYVWVDADNIQEGEIAAMLY</sequence>
<dbReference type="RefSeq" id="WP_316265741.1">
    <property type="nucleotide sequence ID" value="NZ_AP027742.1"/>
</dbReference>
<evidence type="ECO:0000256" key="3">
    <source>
        <dbReference type="ARBA" id="ARBA00022729"/>
    </source>
</evidence>
<accession>A0ABM8I666</accession>
<comment type="similarity">
    <text evidence="2">Belongs to the bacterial solute-binding protein 2 family.</text>
</comment>
<comment type="subcellular location">
    <subcellularLocation>
        <location evidence="1">Cell envelope</location>
    </subcellularLocation>
</comment>
<protein>
    <recommendedName>
        <fullName evidence="5">Periplasmic binding protein domain-containing protein</fullName>
    </recommendedName>
</protein>
<feature type="domain" description="Periplasmic binding protein" evidence="5">
    <location>
        <begin position="73"/>
        <end position="363"/>
    </location>
</feature>
<dbReference type="Gene3D" id="3.40.50.2300">
    <property type="match status" value="2"/>
</dbReference>
<dbReference type="PANTHER" id="PTHR46847">
    <property type="entry name" value="D-ALLOSE-BINDING PERIPLASMIC PROTEIN-RELATED"/>
    <property type="match status" value="1"/>
</dbReference>
<evidence type="ECO:0000256" key="4">
    <source>
        <dbReference type="SAM" id="SignalP"/>
    </source>
</evidence>
<dbReference type="SUPFAM" id="SSF53822">
    <property type="entry name" value="Periplasmic binding protein-like I"/>
    <property type="match status" value="1"/>
</dbReference>
<organism evidence="6 7">
    <name type="scientific">Claveliimonas bilis</name>
    <dbReference type="NCBI Taxonomy" id="3028070"/>
    <lineage>
        <taxon>Bacteria</taxon>
        <taxon>Bacillati</taxon>
        <taxon>Bacillota</taxon>
        <taxon>Clostridia</taxon>
        <taxon>Lachnospirales</taxon>
        <taxon>Lachnospiraceae</taxon>
        <taxon>Claveliimonas</taxon>
    </lineage>
</organism>
<gene>
    <name evidence="6" type="ORF">Lac1_28480</name>
</gene>
<dbReference type="EMBL" id="AP027742">
    <property type="protein sequence ID" value="BDZ78665.1"/>
    <property type="molecule type" value="Genomic_DNA"/>
</dbReference>
<dbReference type="PROSITE" id="PS51257">
    <property type="entry name" value="PROKAR_LIPOPROTEIN"/>
    <property type="match status" value="1"/>
</dbReference>
<evidence type="ECO:0000313" key="6">
    <source>
        <dbReference type="EMBL" id="BDZ78665.1"/>
    </source>
</evidence>
<dbReference type="Pfam" id="PF13407">
    <property type="entry name" value="Peripla_BP_4"/>
    <property type="match status" value="1"/>
</dbReference>
<evidence type="ECO:0000313" key="7">
    <source>
        <dbReference type="Proteomes" id="UP001305815"/>
    </source>
</evidence>
<evidence type="ECO:0000259" key="5">
    <source>
        <dbReference type="Pfam" id="PF13407"/>
    </source>
</evidence>
<feature type="signal peptide" evidence="4">
    <location>
        <begin position="1"/>
        <end position="25"/>
    </location>
</feature>
<reference evidence="7" key="1">
    <citation type="journal article" date="2023" name="Int. J. Syst. Evol. Microbiol.">
        <title>Claveliimonas bilis gen. nov., sp. nov., deoxycholic acid-producing bacteria isolated from human faeces, and reclassification of Sellimonas monacensis Zenner et al. 2021 as Claveliimonas monacensis comb. nov.</title>
        <authorList>
            <person name="Hisatomi A."/>
            <person name="Kastawa N.W.E.P.G."/>
            <person name="Song I."/>
            <person name="Ohkuma M."/>
            <person name="Fukiya S."/>
            <person name="Sakamoto M."/>
        </authorList>
    </citation>
    <scope>NUCLEOTIDE SEQUENCE [LARGE SCALE GENOMIC DNA]</scope>
    <source>
        <strain evidence="7">12BBH14</strain>
    </source>
</reference>
<evidence type="ECO:0000256" key="1">
    <source>
        <dbReference type="ARBA" id="ARBA00004196"/>
    </source>
</evidence>
<dbReference type="InterPro" id="IPR025997">
    <property type="entry name" value="SBP_2_dom"/>
</dbReference>